<dbReference type="EMBL" id="MDTU01000001">
    <property type="protein sequence ID" value="ODN43959.1"/>
    <property type="molecule type" value="Genomic_DNA"/>
</dbReference>
<evidence type="ECO:0008006" key="3">
    <source>
        <dbReference type="Google" id="ProtNLM"/>
    </source>
</evidence>
<keyword evidence="2" id="KW-1185">Reference proteome</keyword>
<comment type="caution">
    <text evidence="1">The sequence shown here is derived from an EMBL/GenBank/DDBJ whole genome shotgun (WGS) entry which is preliminary data.</text>
</comment>
<accession>A0ABX3A5N9</accession>
<name>A0ABX3A5N9_9GAMM</name>
<sequence length="844" mass="96496">MGMLFPSVTSLAVSGAKSGAESLAQKVMLQKLSEVVNGKDESGQINEDLALANHCWKQLPQKVSRTGIRSKRVYWMKWYPKIRSVGEKEKLLMILACYEAANVSPSCEQFRINTDAAYKAFPILGPKKLVMDPSLTRKNLRGVLKRKPILSYSNIGVSTAFAPVALDLLNVLNEWSNKLNGNSKLNYEEHYKDRLWLVGETYEFIDQLSYMNIDYYTLDLLASRVYLWWMLTSVKAKTNAEKPQEYEILGHDGINEMYKELFKRGYQHLERLLVEFCTRALVCKLDEAVNLFEASILSAEQFLTSRDILAHSSQKQEIYEGKKLAYEYVNPEIDAVDDEALDLRNERLVTESKRLIKVQLGQANNYISLCSTVFGISGALKVNSTKIKASDAQRYLKCVQKVAEDHDVKESIVNLLKVECESQGFGQSIFKSSDSFRKTFMGHMSKHPNLYDDLASLILKQMVLFSMNNIMIFYRDYIQEFGDSRIGEIGSNCSALLNDIHNISGDAYRLMINISESYKSKLTNSAKEERYGDFRSEIYGLGLHMRDLTTAFNSRAQEVQMQLKLYKDGIKMSAIRGYYYSSAKQSKKNFLSILGIFDEQDRFDDALITLSVSTKQLEGNEGGDSPSTSSTNNQLKKFVEGQGENLRASLRNYYKTVSENLYESLRNIFENASLVSSATGDVGQQNPLLRKIGGLKLEGVKLKGYDDELGVVGQQLDEEQFNIKLADEVYQKISAANFYEGIYQQNREGKFRNIKIDYHQKKRECRRKDCKNWSMSETKLHSCRVCFQGKFCNSHITRDSDTMHNEYVCNTCREDIGNQKYEKINAKRELRGFDKVKMYDVQDV</sequence>
<protein>
    <recommendedName>
        <fullName evidence="3">FYVE-type domain-containing protein</fullName>
    </recommendedName>
</protein>
<evidence type="ECO:0000313" key="1">
    <source>
        <dbReference type="EMBL" id="ODN43959.1"/>
    </source>
</evidence>
<organism evidence="1 2">
    <name type="scientific">Piscirickettsia litoralis</name>
    <dbReference type="NCBI Taxonomy" id="1891921"/>
    <lineage>
        <taxon>Bacteria</taxon>
        <taxon>Pseudomonadati</taxon>
        <taxon>Pseudomonadota</taxon>
        <taxon>Gammaproteobacteria</taxon>
        <taxon>Thiotrichales</taxon>
        <taxon>Piscirickettsiaceae</taxon>
        <taxon>Piscirickettsia</taxon>
    </lineage>
</organism>
<dbReference type="Proteomes" id="UP000094329">
    <property type="component" value="Unassembled WGS sequence"/>
</dbReference>
<proteinExistence type="predicted"/>
<dbReference type="RefSeq" id="WP_069313755.1">
    <property type="nucleotide sequence ID" value="NZ_MDTU01000001.1"/>
</dbReference>
<gene>
    <name evidence="1" type="ORF">BGC07_15045</name>
</gene>
<reference evidence="1 2" key="1">
    <citation type="submission" date="2016-08" db="EMBL/GenBank/DDBJ databases">
        <title>Draft genome sequence of Candidatus Piscirickettsia litoralis, from seawater.</title>
        <authorList>
            <person name="Wan X."/>
            <person name="Lee A.J."/>
            <person name="Hou S."/>
            <person name="Donachie S.P."/>
        </authorList>
    </citation>
    <scope>NUCLEOTIDE SEQUENCE [LARGE SCALE GENOMIC DNA]</scope>
    <source>
        <strain evidence="1 2">Y2</strain>
    </source>
</reference>
<evidence type="ECO:0000313" key="2">
    <source>
        <dbReference type="Proteomes" id="UP000094329"/>
    </source>
</evidence>